<dbReference type="SUPFAM" id="SSF55961">
    <property type="entry name" value="Bet v1-like"/>
    <property type="match status" value="1"/>
</dbReference>
<dbReference type="EMBL" id="MSIF01000002">
    <property type="protein sequence ID" value="OLF12643.1"/>
    <property type="molecule type" value="Genomic_DNA"/>
</dbReference>
<dbReference type="AlphaFoldDB" id="A0A7Z0WPN6"/>
<proteinExistence type="predicted"/>
<dbReference type="RefSeq" id="WP_075131549.1">
    <property type="nucleotide sequence ID" value="NZ_MSIF01000002.1"/>
</dbReference>
<organism evidence="1 2">
    <name type="scientific">Actinophytocola xinjiangensis</name>
    <dbReference type="NCBI Taxonomy" id="485602"/>
    <lineage>
        <taxon>Bacteria</taxon>
        <taxon>Bacillati</taxon>
        <taxon>Actinomycetota</taxon>
        <taxon>Actinomycetes</taxon>
        <taxon>Pseudonocardiales</taxon>
        <taxon>Pseudonocardiaceae</taxon>
    </lineage>
</organism>
<protein>
    <submittedName>
        <fullName evidence="1">ATPase</fullName>
    </submittedName>
</protein>
<gene>
    <name evidence="1" type="ORF">BLA60_04920</name>
</gene>
<dbReference type="InterPro" id="IPR023393">
    <property type="entry name" value="START-like_dom_sf"/>
</dbReference>
<sequence>MSGNTDRIERSIEIDANPNRVWQLVSEPGWWINDGRITEHRVDHDGDLAIVHDPVHGAFPVRTVRLEPPRYAAYRWLTTDSAGRPDDQRSTLVEFWIEDRPGPGVLLRVVESGLHTLDATEDQRRRTLDEHTEGWETELAAARHALDAP</sequence>
<reference evidence="1 2" key="1">
    <citation type="submission" date="2016-12" db="EMBL/GenBank/DDBJ databases">
        <title>The draft genome sequence of Actinophytocola xinjiangensis.</title>
        <authorList>
            <person name="Wang W."/>
            <person name="Yuan L."/>
        </authorList>
    </citation>
    <scope>NUCLEOTIDE SEQUENCE [LARGE SCALE GENOMIC DNA]</scope>
    <source>
        <strain evidence="1 2">CGMCC 4.4663</strain>
    </source>
</reference>
<accession>A0A7Z0WPN6</accession>
<dbReference type="OrthoDB" id="9803476at2"/>
<dbReference type="Gene3D" id="3.30.530.20">
    <property type="match status" value="1"/>
</dbReference>
<keyword evidence="2" id="KW-1185">Reference proteome</keyword>
<comment type="caution">
    <text evidence="1">The sequence shown here is derived from an EMBL/GenBank/DDBJ whole genome shotgun (WGS) entry which is preliminary data.</text>
</comment>
<evidence type="ECO:0000313" key="1">
    <source>
        <dbReference type="EMBL" id="OLF12643.1"/>
    </source>
</evidence>
<dbReference type="Proteomes" id="UP000185696">
    <property type="component" value="Unassembled WGS sequence"/>
</dbReference>
<evidence type="ECO:0000313" key="2">
    <source>
        <dbReference type="Proteomes" id="UP000185696"/>
    </source>
</evidence>
<name>A0A7Z0WPN6_9PSEU</name>